<evidence type="ECO:0000313" key="3">
    <source>
        <dbReference type="EMBL" id="QLG63660.1"/>
    </source>
</evidence>
<protein>
    <submittedName>
        <fullName evidence="3">Uncharacterized protein</fullName>
    </submittedName>
</protein>
<dbReference type="OrthoDB" id="282876at2157"/>
<dbReference type="EMBL" id="CP058579">
    <property type="protein sequence ID" value="QLG63660.1"/>
    <property type="molecule type" value="Genomic_DNA"/>
</dbReference>
<reference evidence="3 4" key="1">
    <citation type="submission" date="2020-06" db="EMBL/GenBank/DDBJ databases">
        <title>NJ-3-1, isolated from saline soil.</title>
        <authorList>
            <person name="Cui H.L."/>
            <person name="Shi X."/>
        </authorList>
    </citation>
    <scope>NUCLEOTIDE SEQUENCE [LARGE SCALE GENOMIC DNA]</scope>
    <source>
        <strain evidence="3 4">NJ-3-1</strain>
    </source>
</reference>
<organism evidence="3 4">
    <name type="scientific">Halorarum salinum</name>
    <dbReference type="NCBI Taxonomy" id="2743089"/>
    <lineage>
        <taxon>Archaea</taxon>
        <taxon>Methanobacteriati</taxon>
        <taxon>Methanobacteriota</taxon>
        <taxon>Stenosarchaea group</taxon>
        <taxon>Halobacteria</taxon>
        <taxon>Halobacteriales</taxon>
        <taxon>Haloferacaceae</taxon>
        <taxon>Halorarum</taxon>
    </lineage>
</organism>
<evidence type="ECO:0000256" key="1">
    <source>
        <dbReference type="SAM" id="MobiDB-lite"/>
    </source>
</evidence>
<keyword evidence="4" id="KW-1185">Reference proteome</keyword>
<gene>
    <name evidence="3" type="ORF">HUG12_18760</name>
</gene>
<dbReference type="AlphaFoldDB" id="A0A7D5QDZ5"/>
<feature type="region of interest" description="Disordered" evidence="1">
    <location>
        <begin position="71"/>
        <end position="117"/>
    </location>
</feature>
<accession>A0A7D5QDZ5</accession>
<keyword evidence="2" id="KW-0472">Membrane</keyword>
<feature type="compositionally biased region" description="Acidic residues" evidence="1">
    <location>
        <begin position="80"/>
        <end position="108"/>
    </location>
</feature>
<name>A0A7D5QDZ5_9EURY</name>
<dbReference type="RefSeq" id="WP_179270244.1">
    <property type="nucleotide sequence ID" value="NZ_CP058579.1"/>
</dbReference>
<sequence>MLGAYAVGKKAVKFGYKRYGVPGAVASGGVALAGYLVVRRALRSSTDSEDVDSAIDVGTIKSAVEEGGLGAVTDRGTLDDAIDENELGTSIDVEEVQSSAEDEADEVRDGDGTSGET</sequence>
<keyword evidence="2" id="KW-0812">Transmembrane</keyword>
<proteinExistence type="predicted"/>
<dbReference type="GeneID" id="56039545"/>
<feature type="transmembrane region" description="Helical" evidence="2">
    <location>
        <begin position="20"/>
        <end position="38"/>
    </location>
</feature>
<evidence type="ECO:0000256" key="2">
    <source>
        <dbReference type="SAM" id="Phobius"/>
    </source>
</evidence>
<keyword evidence="2" id="KW-1133">Transmembrane helix</keyword>
<evidence type="ECO:0000313" key="4">
    <source>
        <dbReference type="Proteomes" id="UP000509626"/>
    </source>
</evidence>
<dbReference type="Proteomes" id="UP000509626">
    <property type="component" value="Chromosome"/>
</dbReference>
<dbReference type="KEGG" id="halu:HUG12_18760"/>